<dbReference type="InterPro" id="IPR029068">
    <property type="entry name" value="Glyas_Bleomycin-R_OHBP_Dase"/>
</dbReference>
<dbReference type="SUPFAM" id="SSF54593">
    <property type="entry name" value="Glyoxalase/Bleomycin resistance protein/Dihydroxybiphenyl dioxygenase"/>
    <property type="match status" value="1"/>
</dbReference>
<dbReference type="EMBL" id="JAMOIM010000002">
    <property type="protein sequence ID" value="MCW6507388.1"/>
    <property type="molecule type" value="Genomic_DNA"/>
</dbReference>
<name>A0AA41YYU5_9HYPH</name>
<dbReference type="AlphaFoldDB" id="A0AA41YYU5"/>
<protein>
    <submittedName>
        <fullName evidence="2">VOC family protein</fullName>
    </submittedName>
</protein>
<dbReference type="InterPro" id="IPR004360">
    <property type="entry name" value="Glyas_Fos-R_dOase_dom"/>
</dbReference>
<evidence type="ECO:0000313" key="3">
    <source>
        <dbReference type="Proteomes" id="UP001165667"/>
    </source>
</evidence>
<evidence type="ECO:0000259" key="1">
    <source>
        <dbReference type="Pfam" id="PF00903"/>
    </source>
</evidence>
<comment type="caution">
    <text evidence="2">The sequence shown here is derived from an EMBL/GenBank/DDBJ whole genome shotgun (WGS) entry which is preliminary data.</text>
</comment>
<gene>
    <name evidence="2" type="ORF">M8523_05060</name>
</gene>
<dbReference type="CDD" id="cd07262">
    <property type="entry name" value="VOC_like"/>
    <property type="match status" value="1"/>
</dbReference>
<dbReference type="Proteomes" id="UP001165667">
    <property type="component" value="Unassembled WGS sequence"/>
</dbReference>
<dbReference type="PANTHER" id="PTHR35006:SF1">
    <property type="entry name" value="BLL2941 PROTEIN"/>
    <property type="match status" value="1"/>
</dbReference>
<dbReference type="PANTHER" id="PTHR35006">
    <property type="entry name" value="GLYOXALASE FAMILY PROTEIN (AFU_ORTHOLOGUE AFUA_5G14830)"/>
    <property type="match status" value="1"/>
</dbReference>
<sequence length="148" mass="15944">MLSHVFIGIADFVQAKAFYAAVMAELGFALKFEDPERQWAGWMQPGVPRPLFLVGVPFDGRPAQPGNGQMVALLAPDRGAVNRCHAAALALGAADEGGPGLRPQYHPDYYGAYFRDPDGNKLCVCCHDPVSSSSDESLRAQDVVERAP</sequence>
<accession>A0AA41YYU5</accession>
<evidence type="ECO:0000313" key="2">
    <source>
        <dbReference type="EMBL" id="MCW6507388.1"/>
    </source>
</evidence>
<dbReference type="Gene3D" id="3.10.180.10">
    <property type="entry name" value="2,3-Dihydroxybiphenyl 1,2-Dioxygenase, domain 1"/>
    <property type="match status" value="1"/>
</dbReference>
<proteinExistence type="predicted"/>
<dbReference type="Pfam" id="PF00903">
    <property type="entry name" value="Glyoxalase"/>
    <property type="match status" value="1"/>
</dbReference>
<feature type="domain" description="Glyoxalase/fosfomycin resistance/dioxygenase" evidence="1">
    <location>
        <begin position="2"/>
        <end position="123"/>
    </location>
</feature>
<keyword evidence="3" id="KW-1185">Reference proteome</keyword>
<reference evidence="2" key="1">
    <citation type="submission" date="2022-05" db="EMBL/GenBank/DDBJ databases">
        <authorList>
            <person name="Pankratov T."/>
        </authorList>
    </citation>
    <scope>NUCLEOTIDE SEQUENCE</scope>
    <source>
        <strain evidence="2">BP6-180914</strain>
    </source>
</reference>
<dbReference type="RefSeq" id="WP_282583737.1">
    <property type="nucleotide sequence ID" value="NZ_JAMOIM010000002.1"/>
</dbReference>
<organism evidence="2 3">
    <name type="scientific">Lichenifustis flavocetrariae</name>
    <dbReference type="NCBI Taxonomy" id="2949735"/>
    <lineage>
        <taxon>Bacteria</taxon>
        <taxon>Pseudomonadati</taxon>
        <taxon>Pseudomonadota</taxon>
        <taxon>Alphaproteobacteria</taxon>
        <taxon>Hyphomicrobiales</taxon>
        <taxon>Lichenihabitantaceae</taxon>
        <taxon>Lichenifustis</taxon>
    </lineage>
</organism>